<gene>
    <name evidence="6" type="ORF">ACFPN2_25395</name>
</gene>
<comment type="caution">
    <text evidence="6">The sequence shown here is derived from an EMBL/GenBank/DDBJ whole genome shotgun (WGS) entry which is preliminary data.</text>
</comment>
<dbReference type="Proteomes" id="UP001595904">
    <property type="component" value="Unassembled WGS sequence"/>
</dbReference>
<dbReference type="InterPro" id="IPR008920">
    <property type="entry name" value="TF_FadR/GntR_C"/>
</dbReference>
<keyword evidence="7" id="KW-1185">Reference proteome</keyword>
<evidence type="ECO:0000313" key="7">
    <source>
        <dbReference type="Proteomes" id="UP001595904"/>
    </source>
</evidence>
<dbReference type="SMART" id="SM00895">
    <property type="entry name" value="FCD"/>
    <property type="match status" value="1"/>
</dbReference>
<dbReference type="InterPro" id="IPR011711">
    <property type="entry name" value="GntR_C"/>
</dbReference>
<dbReference type="Pfam" id="PF00392">
    <property type="entry name" value="GntR"/>
    <property type="match status" value="1"/>
</dbReference>
<sequence>MSSAKSAAAPKPASKAAPRAGKKKLPVKKSRDVLQGRLARQILQHMRDAGLSIGDPLTERTLAKQFGVSRSPVRNALKLLTEQQLIKFEPATGYQVALANSELEARLADVPDTAADTLYMTILRDRFADRIDRQIGESEIKRRYNVSSGLLMDVLLRMFDEGLIRRSQGHGWLFTPMVNTVEGYRASYEFRLALEPSAMQSSRYKVDPVQFERLYAEQMKLLKGDMGDLTGREFFEYNTRFHETLVEFSQNEFLLQAIRQHNQLRRVVEYESFYQRARVADSAREHLAVLDALKKGDLEWAATLMRRHLQVAGETLSAFRGGEAGPTAKA</sequence>
<evidence type="ECO:0000313" key="6">
    <source>
        <dbReference type="EMBL" id="MFC4312443.1"/>
    </source>
</evidence>
<name>A0ABV8T0K9_9GAMM</name>
<dbReference type="Gene3D" id="1.20.120.530">
    <property type="entry name" value="GntR ligand-binding domain-like"/>
    <property type="match status" value="1"/>
</dbReference>
<evidence type="ECO:0000256" key="1">
    <source>
        <dbReference type="ARBA" id="ARBA00023015"/>
    </source>
</evidence>
<evidence type="ECO:0000259" key="5">
    <source>
        <dbReference type="PROSITE" id="PS50949"/>
    </source>
</evidence>
<dbReference type="RefSeq" id="WP_380601835.1">
    <property type="nucleotide sequence ID" value="NZ_JBHSDU010000014.1"/>
</dbReference>
<evidence type="ECO:0000256" key="2">
    <source>
        <dbReference type="ARBA" id="ARBA00023125"/>
    </source>
</evidence>
<dbReference type="EMBL" id="JBHSDU010000014">
    <property type="protein sequence ID" value="MFC4312443.1"/>
    <property type="molecule type" value="Genomic_DNA"/>
</dbReference>
<dbReference type="PRINTS" id="PR00035">
    <property type="entry name" value="HTHGNTR"/>
</dbReference>
<reference evidence="7" key="1">
    <citation type="journal article" date="2019" name="Int. J. Syst. Evol. Microbiol.">
        <title>The Global Catalogue of Microorganisms (GCM) 10K type strain sequencing project: providing services to taxonomists for standard genome sequencing and annotation.</title>
        <authorList>
            <consortium name="The Broad Institute Genomics Platform"/>
            <consortium name="The Broad Institute Genome Sequencing Center for Infectious Disease"/>
            <person name="Wu L."/>
            <person name="Ma J."/>
        </authorList>
    </citation>
    <scope>NUCLEOTIDE SEQUENCE [LARGE SCALE GENOMIC DNA]</scope>
    <source>
        <strain evidence="7">CGMCC 1.10759</strain>
    </source>
</reference>
<accession>A0ABV8T0K9</accession>
<dbReference type="InterPro" id="IPR036390">
    <property type="entry name" value="WH_DNA-bd_sf"/>
</dbReference>
<dbReference type="Pfam" id="PF07729">
    <property type="entry name" value="FCD"/>
    <property type="match status" value="1"/>
</dbReference>
<dbReference type="SUPFAM" id="SSF48008">
    <property type="entry name" value="GntR ligand-binding domain-like"/>
    <property type="match status" value="1"/>
</dbReference>
<dbReference type="SMART" id="SM00345">
    <property type="entry name" value="HTH_GNTR"/>
    <property type="match status" value="2"/>
</dbReference>
<dbReference type="PANTHER" id="PTHR43537">
    <property type="entry name" value="TRANSCRIPTIONAL REGULATOR, GNTR FAMILY"/>
    <property type="match status" value="1"/>
</dbReference>
<dbReference type="PROSITE" id="PS50949">
    <property type="entry name" value="HTH_GNTR"/>
    <property type="match status" value="1"/>
</dbReference>
<feature type="domain" description="HTH gntR-type" evidence="5">
    <location>
        <begin position="32"/>
        <end position="99"/>
    </location>
</feature>
<dbReference type="InterPro" id="IPR000524">
    <property type="entry name" value="Tscrpt_reg_HTH_GntR"/>
</dbReference>
<evidence type="ECO:0000256" key="4">
    <source>
        <dbReference type="SAM" id="MobiDB-lite"/>
    </source>
</evidence>
<organism evidence="6 7">
    <name type="scientific">Steroidobacter flavus</name>
    <dbReference type="NCBI Taxonomy" id="1842136"/>
    <lineage>
        <taxon>Bacteria</taxon>
        <taxon>Pseudomonadati</taxon>
        <taxon>Pseudomonadota</taxon>
        <taxon>Gammaproteobacteria</taxon>
        <taxon>Steroidobacterales</taxon>
        <taxon>Steroidobacteraceae</taxon>
        <taxon>Steroidobacter</taxon>
    </lineage>
</organism>
<dbReference type="InterPro" id="IPR036388">
    <property type="entry name" value="WH-like_DNA-bd_sf"/>
</dbReference>
<keyword evidence="1" id="KW-0805">Transcription regulation</keyword>
<dbReference type="PANTHER" id="PTHR43537:SF45">
    <property type="entry name" value="GNTR FAMILY REGULATORY PROTEIN"/>
    <property type="match status" value="1"/>
</dbReference>
<feature type="region of interest" description="Disordered" evidence="4">
    <location>
        <begin position="1"/>
        <end position="30"/>
    </location>
</feature>
<dbReference type="Gene3D" id="1.10.10.10">
    <property type="entry name" value="Winged helix-like DNA-binding domain superfamily/Winged helix DNA-binding domain"/>
    <property type="match status" value="1"/>
</dbReference>
<dbReference type="SUPFAM" id="SSF46785">
    <property type="entry name" value="Winged helix' DNA-binding domain"/>
    <property type="match status" value="1"/>
</dbReference>
<proteinExistence type="predicted"/>
<evidence type="ECO:0000256" key="3">
    <source>
        <dbReference type="ARBA" id="ARBA00023163"/>
    </source>
</evidence>
<feature type="compositionally biased region" description="Low complexity" evidence="4">
    <location>
        <begin position="1"/>
        <end position="19"/>
    </location>
</feature>
<keyword evidence="2" id="KW-0238">DNA-binding</keyword>
<protein>
    <submittedName>
        <fullName evidence="6">FCD domain-containing protein</fullName>
    </submittedName>
</protein>
<keyword evidence="3" id="KW-0804">Transcription</keyword>